<dbReference type="InterPro" id="IPR003607">
    <property type="entry name" value="HD/PDEase_dom"/>
</dbReference>
<accession>A0ABV5NWM3</accession>
<comment type="caution">
    <text evidence="2">The sequence shown here is derived from an EMBL/GenBank/DDBJ whole genome shotgun (WGS) entry which is preliminary data.</text>
</comment>
<dbReference type="SMART" id="SM00471">
    <property type="entry name" value="HDc"/>
    <property type="match status" value="1"/>
</dbReference>
<dbReference type="PANTHER" id="PTHR21262:SF31">
    <property type="entry name" value="GTP PYROPHOSPHOKINASE"/>
    <property type="match status" value="1"/>
</dbReference>
<reference evidence="2 3" key="1">
    <citation type="submission" date="2024-09" db="EMBL/GenBank/DDBJ databases">
        <authorList>
            <person name="Sun Q."/>
            <person name="Mori K."/>
        </authorList>
    </citation>
    <scope>NUCLEOTIDE SEQUENCE [LARGE SCALE GENOMIC DNA]</scope>
    <source>
        <strain evidence="2 3">JCM 3324</strain>
    </source>
</reference>
<dbReference type="Proteomes" id="UP001589568">
    <property type="component" value="Unassembled WGS sequence"/>
</dbReference>
<organism evidence="2 3">
    <name type="scientific">Nonomuraea salmonea</name>
    <dbReference type="NCBI Taxonomy" id="46181"/>
    <lineage>
        <taxon>Bacteria</taxon>
        <taxon>Bacillati</taxon>
        <taxon>Actinomycetota</taxon>
        <taxon>Actinomycetes</taxon>
        <taxon>Streptosporangiales</taxon>
        <taxon>Streptosporangiaceae</taxon>
        <taxon>Nonomuraea</taxon>
    </lineage>
</organism>
<keyword evidence="3" id="KW-1185">Reference proteome</keyword>
<sequence>MSLPAAPLSVEQSARFTTAEREKIQRAYQLAAHHHAGQVRKSGDPYITHPVAVAEIATEVGLDCDFVCAALLHDVLADTECTSEALSAEFGYEVAGLVQGMIDLDRQGDQAVLNAADDRVLALKVLDRLHNMRTLRSLTHDRQQLKSRQTLDVIAPAARHLGLETIADELETLARLYLPSGTGIAGRALAVGSLVLPMALRTSYLDEWLGELDVVRGRQARARFVLGLLCGMPKLALFLRRSPDRIATPWLLMIARWILRSNLRTWTPLVLLVNWVVLEIAQNSLGEAVVALITLPPVLHTAVKYARAKVGLAASNE</sequence>
<dbReference type="Pfam" id="PF13328">
    <property type="entry name" value="HD_4"/>
    <property type="match status" value="1"/>
</dbReference>
<feature type="domain" description="HD/PDEase" evidence="1">
    <location>
        <begin position="42"/>
        <end position="141"/>
    </location>
</feature>
<dbReference type="Gene3D" id="1.10.3210.10">
    <property type="entry name" value="Hypothetical protein af1432"/>
    <property type="match status" value="1"/>
</dbReference>
<name>A0ABV5NWM3_9ACTN</name>
<gene>
    <name evidence="2" type="ORF">ACFFR3_34830</name>
</gene>
<evidence type="ECO:0000313" key="2">
    <source>
        <dbReference type="EMBL" id="MFB9474698.1"/>
    </source>
</evidence>
<evidence type="ECO:0000259" key="1">
    <source>
        <dbReference type="SMART" id="SM00471"/>
    </source>
</evidence>
<dbReference type="RefSeq" id="WP_379484516.1">
    <property type="nucleotide sequence ID" value="NZ_JBHMCF010000039.1"/>
</dbReference>
<dbReference type="PANTHER" id="PTHR21262">
    <property type="entry name" value="GUANOSINE-3',5'-BIS DIPHOSPHATE 3'-PYROPHOSPHOHYDROLASE"/>
    <property type="match status" value="1"/>
</dbReference>
<dbReference type="SUPFAM" id="SSF109604">
    <property type="entry name" value="HD-domain/PDEase-like"/>
    <property type="match status" value="1"/>
</dbReference>
<protein>
    <submittedName>
        <fullName evidence="2">HD domain-containing protein</fullName>
    </submittedName>
</protein>
<evidence type="ECO:0000313" key="3">
    <source>
        <dbReference type="Proteomes" id="UP001589568"/>
    </source>
</evidence>
<proteinExistence type="predicted"/>
<dbReference type="EMBL" id="JBHMCF010000039">
    <property type="protein sequence ID" value="MFB9474698.1"/>
    <property type="molecule type" value="Genomic_DNA"/>
</dbReference>